<keyword evidence="3" id="KW-1185">Reference proteome</keyword>
<evidence type="ECO:0000256" key="1">
    <source>
        <dbReference type="SAM" id="MobiDB-lite"/>
    </source>
</evidence>
<gene>
    <name evidence="2" type="ORF">WICANDRAFT_80359</name>
</gene>
<name>A0A1E3P013_WICAA</name>
<reference evidence="2 3" key="1">
    <citation type="journal article" date="2016" name="Proc. Natl. Acad. Sci. U.S.A.">
        <title>Comparative genomics of biotechnologically important yeasts.</title>
        <authorList>
            <person name="Riley R."/>
            <person name="Haridas S."/>
            <person name="Wolfe K.H."/>
            <person name="Lopes M.R."/>
            <person name="Hittinger C.T."/>
            <person name="Goeker M."/>
            <person name="Salamov A.A."/>
            <person name="Wisecaver J.H."/>
            <person name="Long T.M."/>
            <person name="Calvey C.H."/>
            <person name="Aerts A.L."/>
            <person name="Barry K.W."/>
            <person name="Choi C."/>
            <person name="Clum A."/>
            <person name="Coughlan A.Y."/>
            <person name="Deshpande S."/>
            <person name="Douglass A.P."/>
            <person name="Hanson S.J."/>
            <person name="Klenk H.-P."/>
            <person name="LaButti K.M."/>
            <person name="Lapidus A."/>
            <person name="Lindquist E.A."/>
            <person name="Lipzen A.M."/>
            <person name="Meier-Kolthoff J.P."/>
            <person name="Ohm R.A."/>
            <person name="Otillar R.P."/>
            <person name="Pangilinan J.L."/>
            <person name="Peng Y."/>
            <person name="Rokas A."/>
            <person name="Rosa C.A."/>
            <person name="Scheuner C."/>
            <person name="Sibirny A.A."/>
            <person name="Slot J.C."/>
            <person name="Stielow J.B."/>
            <person name="Sun H."/>
            <person name="Kurtzman C.P."/>
            <person name="Blackwell M."/>
            <person name="Grigoriev I.V."/>
            <person name="Jeffries T.W."/>
        </authorList>
    </citation>
    <scope>NUCLEOTIDE SEQUENCE [LARGE SCALE GENOMIC DNA]</scope>
    <source>
        <strain evidence="3">ATCC 58044 / CBS 1984 / NCYC 433 / NRRL Y-366-8</strain>
    </source>
</reference>
<sequence>MKLPKITFRGHGLIIQSKLPMDMSASEIWNNKYHSYVLQRHCVDKDSDRSIVSSRTYTTGAFMDTLGLIQYFEPPPIFKNHGFLLDDSIIKDPDEDDNLPNFREYIIHGGTFEFERDVFDNTDDYQKKVFLSDNCTSHKNLPCDCEHYSVFHKLKYYRMVNVCPVKSLERILEELKKNKHNNCVDGVSTDLVIDKSLTFEKFQQNGFCLKIEKLFDDPDFNIESIISSFIGFLKERQLSYMPPEFKASIAFCHLKCRDGIFSPNVKTCPITIVKQTNCSLRQLLWYLVQILRRLNSMVLSFGTSTGHVSRFEKSYRILDTIFFFPEPASTRKENDIDPNGKPGGQTEREKPHQRLLNSDDVGHVPS</sequence>
<feature type="region of interest" description="Disordered" evidence="1">
    <location>
        <begin position="329"/>
        <end position="366"/>
    </location>
</feature>
<dbReference type="Proteomes" id="UP000094112">
    <property type="component" value="Unassembled WGS sequence"/>
</dbReference>
<evidence type="ECO:0000313" key="3">
    <source>
        <dbReference type="Proteomes" id="UP000094112"/>
    </source>
</evidence>
<proteinExistence type="predicted"/>
<evidence type="ECO:0000313" key="2">
    <source>
        <dbReference type="EMBL" id="ODQ58207.1"/>
    </source>
</evidence>
<organism evidence="2 3">
    <name type="scientific">Wickerhamomyces anomalus (strain ATCC 58044 / CBS 1984 / NCYC 433 / NRRL Y-366-8)</name>
    <name type="common">Yeast</name>
    <name type="synonym">Hansenula anomala</name>
    <dbReference type="NCBI Taxonomy" id="683960"/>
    <lineage>
        <taxon>Eukaryota</taxon>
        <taxon>Fungi</taxon>
        <taxon>Dikarya</taxon>
        <taxon>Ascomycota</taxon>
        <taxon>Saccharomycotina</taxon>
        <taxon>Saccharomycetes</taxon>
        <taxon>Phaffomycetales</taxon>
        <taxon>Wickerhamomycetaceae</taxon>
        <taxon>Wickerhamomyces</taxon>
    </lineage>
</organism>
<dbReference type="AlphaFoldDB" id="A0A1E3P013"/>
<dbReference type="GeneID" id="30202299"/>
<dbReference type="EMBL" id="KV454212">
    <property type="protein sequence ID" value="ODQ58207.1"/>
    <property type="molecule type" value="Genomic_DNA"/>
</dbReference>
<protein>
    <submittedName>
        <fullName evidence="2">Uncharacterized protein</fullName>
    </submittedName>
</protein>
<accession>A0A1E3P013</accession>
<dbReference type="RefSeq" id="XP_019037414.1">
    <property type="nucleotide sequence ID" value="XM_019185053.1"/>
</dbReference>